<dbReference type="InterPro" id="IPR018635">
    <property type="entry name" value="UPF0319"/>
</dbReference>
<keyword evidence="4" id="KW-1185">Reference proteome</keyword>
<evidence type="ECO:0000313" key="3">
    <source>
        <dbReference type="EMBL" id="MBW8185864.1"/>
    </source>
</evidence>
<dbReference type="RefSeq" id="WP_220111229.1">
    <property type="nucleotide sequence ID" value="NZ_JAHZST010000018.1"/>
</dbReference>
<keyword evidence="2" id="KW-0732">Signal</keyword>
<evidence type="ECO:0000256" key="1">
    <source>
        <dbReference type="ARBA" id="ARBA00008490"/>
    </source>
</evidence>
<organism evidence="3 4">
    <name type="scientific">Shewanella nanhaiensis</name>
    <dbReference type="NCBI Taxonomy" id="2864872"/>
    <lineage>
        <taxon>Bacteria</taxon>
        <taxon>Pseudomonadati</taxon>
        <taxon>Pseudomonadota</taxon>
        <taxon>Gammaproteobacteria</taxon>
        <taxon>Alteromonadales</taxon>
        <taxon>Shewanellaceae</taxon>
        <taxon>Shewanella</taxon>
    </lineage>
</organism>
<proteinExistence type="inferred from homology"/>
<dbReference type="EMBL" id="JAHZST010000018">
    <property type="protein sequence ID" value="MBW8185864.1"/>
    <property type="molecule type" value="Genomic_DNA"/>
</dbReference>
<accession>A0ABS7E840</accession>
<dbReference type="Proteomes" id="UP001195963">
    <property type="component" value="Unassembled WGS sequence"/>
</dbReference>
<dbReference type="Pfam" id="PF09829">
    <property type="entry name" value="DUF2057"/>
    <property type="match status" value="1"/>
</dbReference>
<gene>
    <name evidence="3" type="ORF">K0625_19670</name>
</gene>
<reference evidence="3 4" key="1">
    <citation type="submission" date="2021-07" db="EMBL/GenBank/DDBJ databases">
        <title>Shewanella sp. nov, isolated from SCS.</title>
        <authorList>
            <person name="Cao W.R."/>
        </authorList>
    </citation>
    <scope>NUCLEOTIDE SEQUENCE [LARGE SCALE GENOMIC DNA]</scope>
    <source>
        <strain evidence="3 4">NR704-98</strain>
    </source>
</reference>
<sequence>MKHPLLTFALTGIIPLIFIAPVSAGNKLTLPKSAELLVVNGAKSSKLSQISLENGTSQIVFKYHTKYRSQGQDKRFSSEAIVLSFTAEDKTLSLVLPSLRSSSQSDKFNQTPQVTIEDSQRVALPIQTGVLRKEGIQLGRNYSKEVLNYNKTDAPAAVKSLAPTSVVISTPSTNPQLELEVLKDKAPELKDQQNISRILDFWYSQADETTRKAFKEKINKTDK</sequence>
<name>A0ABS7E840_9GAMM</name>
<protein>
    <submittedName>
        <fullName evidence="3">DUF2057 domain-containing protein</fullName>
    </submittedName>
</protein>
<dbReference type="PANTHER" id="PTHR38108">
    <property type="entry name" value="UPF0319 PROTEIN YCCT"/>
    <property type="match status" value="1"/>
</dbReference>
<dbReference type="PANTHER" id="PTHR38108:SF1">
    <property type="entry name" value="UPF0319 PROTEIN YCCT"/>
    <property type="match status" value="1"/>
</dbReference>
<evidence type="ECO:0000256" key="2">
    <source>
        <dbReference type="ARBA" id="ARBA00022729"/>
    </source>
</evidence>
<comment type="similarity">
    <text evidence="1">Belongs to the UPF0319 family.</text>
</comment>
<evidence type="ECO:0000313" key="4">
    <source>
        <dbReference type="Proteomes" id="UP001195963"/>
    </source>
</evidence>
<comment type="caution">
    <text evidence="3">The sequence shown here is derived from an EMBL/GenBank/DDBJ whole genome shotgun (WGS) entry which is preliminary data.</text>
</comment>